<evidence type="ECO:0000313" key="2">
    <source>
        <dbReference type="Proteomes" id="UP000317770"/>
    </source>
</evidence>
<dbReference type="Proteomes" id="UP000317770">
    <property type="component" value="Unassembled WGS sequence"/>
</dbReference>
<sequence length="404" mass="47694">MILSTSRSFEFEVHHKKNGMIIEKKSYHFTTEDYLMGLRKKQERGEIDLFCCCSNNIEMRISKKPHIYPAKRDLGHSTNCVRNPRYEGSGDYEKAWVYDEEKGEHVVRVEAMIPSTEDKKSENQTNENRNKIYIEYSTSKRKGEATVFGLASKLNMMAWQNMVLGKKAKLPEDAFELAKYVYGVSNHVRLANKRNPLSDMFHKPVNIRDVQVQKDIFYIYMYYNDKRRGDTDKLFNGTVKDIVYGKNSFKQEYGFYIDIQEFERKLSKESHSNNFVMSGFAYKSFKYDKKLTLGTYCLIPISEKGLFVESFYEKEVFDALCTQQRPFYKPYLPIEEYKGFIPDLIIDEVNKKTIVGEIFGIKNDEEYERKREEKIVLSEKDEFKAIYDFWKWDANKGESLILPK</sequence>
<organism evidence="1 2">
    <name type="scientific">Peribacillus simplex</name>
    <dbReference type="NCBI Taxonomy" id="1478"/>
    <lineage>
        <taxon>Bacteria</taxon>
        <taxon>Bacillati</taxon>
        <taxon>Bacillota</taxon>
        <taxon>Bacilli</taxon>
        <taxon>Bacillales</taxon>
        <taxon>Bacillaceae</taxon>
        <taxon>Peribacillus</taxon>
    </lineage>
</organism>
<proteinExistence type="predicted"/>
<gene>
    <name evidence="1" type="ORF">FQP34_00130</name>
</gene>
<dbReference type="AlphaFoldDB" id="A0A8B5Y3X8"/>
<name>A0A8B5Y3X8_9BACI</name>
<comment type="caution">
    <text evidence="1">The sequence shown here is derived from an EMBL/GenBank/DDBJ whole genome shotgun (WGS) entry which is preliminary data.</text>
</comment>
<accession>A0A8B5Y3X8</accession>
<protein>
    <submittedName>
        <fullName evidence="1">DUF1173 family protein</fullName>
    </submittedName>
</protein>
<reference evidence="1 2" key="1">
    <citation type="submission" date="2019-07" db="EMBL/GenBank/DDBJ databases">
        <title>Genome assembly of Bacillus simplex strain GGC-P6A.</title>
        <authorList>
            <person name="Jennings M.E."/>
            <person name="Barton H.A."/>
        </authorList>
    </citation>
    <scope>NUCLEOTIDE SEQUENCE [LARGE SCALE GENOMIC DNA]</scope>
    <source>
        <strain evidence="1 2">GGC-P6A</strain>
    </source>
</reference>
<dbReference type="EMBL" id="VNKI01000001">
    <property type="protein sequence ID" value="TVX83701.1"/>
    <property type="molecule type" value="Genomic_DNA"/>
</dbReference>
<evidence type="ECO:0000313" key="1">
    <source>
        <dbReference type="EMBL" id="TVX83701.1"/>
    </source>
</evidence>